<evidence type="ECO:0008006" key="4">
    <source>
        <dbReference type="Google" id="ProtNLM"/>
    </source>
</evidence>
<feature type="compositionally biased region" description="Basic and acidic residues" evidence="1">
    <location>
        <begin position="17"/>
        <end position="29"/>
    </location>
</feature>
<dbReference type="PANTHER" id="PTHR34213:SF2">
    <property type="entry name" value="NUCLEAR TRANSPORT FACTOR 2 (NTF2) FAMILY PROTEIN"/>
    <property type="match status" value="1"/>
</dbReference>
<evidence type="ECO:0000313" key="3">
    <source>
        <dbReference type="Proteomes" id="UP000027265"/>
    </source>
</evidence>
<dbReference type="AlphaFoldDB" id="A0A067QHY8"/>
<organism evidence="2 3">
    <name type="scientific">Jaapia argillacea MUCL 33604</name>
    <dbReference type="NCBI Taxonomy" id="933084"/>
    <lineage>
        <taxon>Eukaryota</taxon>
        <taxon>Fungi</taxon>
        <taxon>Dikarya</taxon>
        <taxon>Basidiomycota</taxon>
        <taxon>Agaricomycotina</taxon>
        <taxon>Agaricomycetes</taxon>
        <taxon>Agaricomycetidae</taxon>
        <taxon>Jaapiales</taxon>
        <taxon>Jaapiaceae</taxon>
        <taxon>Jaapia</taxon>
    </lineage>
</organism>
<dbReference type="Proteomes" id="UP000027265">
    <property type="component" value="Unassembled WGS sequence"/>
</dbReference>
<feature type="region of interest" description="Disordered" evidence="1">
    <location>
        <begin position="1"/>
        <end position="29"/>
    </location>
</feature>
<dbReference type="EMBL" id="KL197710">
    <property type="protein sequence ID" value="KDQ63132.1"/>
    <property type="molecule type" value="Genomic_DNA"/>
</dbReference>
<evidence type="ECO:0000256" key="1">
    <source>
        <dbReference type="SAM" id="MobiDB-lite"/>
    </source>
</evidence>
<proteinExistence type="predicted"/>
<gene>
    <name evidence="2" type="ORF">JAAARDRAFT_29133</name>
</gene>
<protein>
    <recommendedName>
        <fullName evidence="4">SnoaL-like domain-containing protein</fullName>
    </recommendedName>
</protein>
<reference evidence="3" key="1">
    <citation type="journal article" date="2014" name="Proc. Natl. Acad. Sci. U.S.A.">
        <title>Extensive sampling of basidiomycete genomes demonstrates inadequacy of the white-rot/brown-rot paradigm for wood decay fungi.</title>
        <authorList>
            <person name="Riley R."/>
            <person name="Salamov A.A."/>
            <person name="Brown D.W."/>
            <person name="Nagy L.G."/>
            <person name="Floudas D."/>
            <person name="Held B.W."/>
            <person name="Levasseur A."/>
            <person name="Lombard V."/>
            <person name="Morin E."/>
            <person name="Otillar R."/>
            <person name="Lindquist E.A."/>
            <person name="Sun H."/>
            <person name="LaButti K.M."/>
            <person name="Schmutz J."/>
            <person name="Jabbour D."/>
            <person name="Luo H."/>
            <person name="Baker S.E."/>
            <person name="Pisabarro A.G."/>
            <person name="Walton J.D."/>
            <person name="Blanchette R.A."/>
            <person name="Henrissat B."/>
            <person name="Martin F."/>
            <person name="Cullen D."/>
            <person name="Hibbett D.S."/>
            <person name="Grigoriev I.V."/>
        </authorList>
    </citation>
    <scope>NUCLEOTIDE SEQUENCE [LARGE SCALE GENOMIC DNA]</scope>
    <source>
        <strain evidence="3">MUCL 33604</strain>
    </source>
</reference>
<sequence length="186" mass="20747">MPSSDPNAKNFAGLTPEESKALKERAPESHEEKIIQAIKELYSCKPKESTYSIYAKDAVFHDPIGIANGSDAIRAQFNGLAKIFPKADIPKFRVLSNPSSLPKNTILIDQDIAYYRDPKSSPTKTVNSLLTLETSDSGLVTHHQEEWDHKREPTSDDGFVGYINEQRKKLTAGLTDMFVSKEPPKQ</sequence>
<keyword evidence="3" id="KW-1185">Reference proteome</keyword>
<dbReference type="STRING" id="933084.A0A067QHY8"/>
<accession>A0A067QHY8</accession>
<dbReference type="PANTHER" id="PTHR34213">
    <property type="entry name" value="NUCLEAR TRANSPORT FACTOR 2 (NTF2) FAMILY PROTEIN"/>
    <property type="match status" value="1"/>
</dbReference>
<dbReference type="InterPro" id="IPR032710">
    <property type="entry name" value="NTF2-like_dom_sf"/>
</dbReference>
<dbReference type="Gene3D" id="3.10.450.50">
    <property type="match status" value="1"/>
</dbReference>
<name>A0A067QHY8_9AGAM</name>
<dbReference type="SUPFAM" id="SSF54427">
    <property type="entry name" value="NTF2-like"/>
    <property type="match status" value="1"/>
</dbReference>
<evidence type="ECO:0000313" key="2">
    <source>
        <dbReference type="EMBL" id="KDQ63132.1"/>
    </source>
</evidence>
<dbReference type="HOGENOM" id="CLU_109055_0_0_1"/>
<dbReference type="InParanoid" id="A0A067QHY8"/>
<dbReference type="OrthoDB" id="2400485at2759"/>